<evidence type="ECO:0000256" key="2">
    <source>
        <dbReference type="SAM" id="MobiDB-lite"/>
    </source>
</evidence>
<dbReference type="Proteomes" id="UP000030645">
    <property type="component" value="Unassembled WGS sequence"/>
</dbReference>
<dbReference type="Gene3D" id="3.30.70.330">
    <property type="match status" value="1"/>
</dbReference>
<dbReference type="EMBL" id="KE345330">
    <property type="protein sequence ID" value="EXC01499.1"/>
    <property type="molecule type" value="Genomic_DNA"/>
</dbReference>
<dbReference type="InterPro" id="IPR050441">
    <property type="entry name" value="RBM"/>
</dbReference>
<proteinExistence type="predicted"/>
<name>W9RPA0_9ROSA</name>
<dbReference type="InterPro" id="IPR012677">
    <property type="entry name" value="Nucleotide-bd_a/b_plait_sf"/>
</dbReference>
<dbReference type="AlphaFoldDB" id="W9RPA0"/>
<evidence type="ECO:0000313" key="5">
    <source>
        <dbReference type="Proteomes" id="UP000030645"/>
    </source>
</evidence>
<feature type="region of interest" description="Disordered" evidence="2">
    <location>
        <begin position="61"/>
        <end position="82"/>
    </location>
</feature>
<protein>
    <submittedName>
        <fullName evidence="4">Uncharacterized RNA-binding protein</fullName>
    </submittedName>
</protein>
<sequence length="492" mass="53518">MWLHVNILFAKKLSLHGTRHTRSYRKISRPTVGPFAVVLFATVVRGGPHYLTRTTATLTTNAPLSAGSEDDQCASPDNRERKKKHFRVLREFSLHFSVMMSYSRRSRYSRSPSPNKRYSRSVSRSVSVSRSRSRSRSPSSDVDNPGNNLYVTGLSPRITKRELEKHFVTEGKVVDVHLVVDPCTRESRGFGFVSMSSVEEADRCIKYLDRSVLEGRVITVEKCVDELQATLLVDLLATLQSGGAGVAHPHRWIEVGVDHTLLSTAIGNHTLHITDEGHIPLIIRGADHTLLMKVDADPTLGHGPLTADHHCAVVTGTTLLITPGTTHQMIGIMEEDIAPGTIPQMAPAMREDIAPGTIPQMTPTMREEDTAPGSIPQMRLTTRGSIATVPAVSRQGQGGAQEGATHAVSHLDLEVQGGFIYGAFLLMGEAQAVAPQVLLQFVGAQGLAKVHLGTTLGVATLGAEAGVGVRVQALDLFRDLLVLDQPRLHHEE</sequence>
<organism evidence="4 5">
    <name type="scientific">Morus notabilis</name>
    <dbReference type="NCBI Taxonomy" id="981085"/>
    <lineage>
        <taxon>Eukaryota</taxon>
        <taxon>Viridiplantae</taxon>
        <taxon>Streptophyta</taxon>
        <taxon>Embryophyta</taxon>
        <taxon>Tracheophyta</taxon>
        <taxon>Spermatophyta</taxon>
        <taxon>Magnoliopsida</taxon>
        <taxon>eudicotyledons</taxon>
        <taxon>Gunneridae</taxon>
        <taxon>Pentapetalae</taxon>
        <taxon>rosids</taxon>
        <taxon>fabids</taxon>
        <taxon>Rosales</taxon>
        <taxon>Moraceae</taxon>
        <taxon>Moreae</taxon>
        <taxon>Morus</taxon>
    </lineage>
</organism>
<dbReference type="PANTHER" id="PTHR48034">
    <property type="entry name" value="TRANSFORMER-2 SEX-DETERMINING PROTEIN-RELATED"/>
    <property type="match status" value="1"/>
</dbReference>
<keyword evidence="5" id="KW-1185">Reference proteome</keyword>
<keyword evidence="1" id="KW-0694">RNA-binding</keyword>
<feature type="domain" description="RRM" evidence="3">
    <location>
        <begin position="147"/>
        <end position="225"/>
    </location>
</feature>
<dbReference type="STRING" id="981085.W9RPA0"/>
<gene>
    <name evidence="4" type="ORF">L484_022077</name>
</gene>
<evidence type="ECO:0000259" key="3">
    <source>
        <dbReference type="PROSITE" id="PS50102"/>
    </source>
</evidence>
<dbReference type="SUPFAM" id="SSF54928">
    <property type="entry name" value="RNA-binding domain, RBD"/>
    <property type="match status" value="1"/>
</dbReference>
<evidence type="ECO:0000256" key="1">
    <source>
        <dbReference type="PROSITE-ProRule" id="PRU00176"/>
    </source>
</evidence>
<dbReference type="InterPro" id="IPR000504">
    <property type="entry name" value="RRM_dom"/>
</dbReference>
<feature type="region of interest" description="Disordered" evidence="2">
    <location>
        <begin position="105"/>
        <end position="149"/>
    </location>
</feature>
<dbReference type="PROSITE" id="PS50102">
    <property type="entry name" value="RRM"/>
    <property type="match status" value="1"/>
</dbReference>
<feature type="compositionally biased region" description="Low complexity" evidence="2">
    <location>
        <begin position="109"/>
        <end position="140"/>
    </location>
</feature>
<dbReference type="InterPro" id="IPR035979">
    <property type="entry name" value="RBD_domain_sf"/>
</dbReference>
<dbReference type="eggNOG" id="KOG4661">
    <property type="taxonomic scope" value="Eukaryota"/>
</dbReference>
<dbReference type="GO" id="GO:0003723">
    <property type="term" value="F:RNA binding"/>
    <property type="evidence" value="ECO:0007669"/>
    <property type="project" value="UniProtKB-UniRule"/>
</dbReference>
<accession>W9RPA0</accession>
<dbReference type="Pfam" id="PF00076">
    <property type="entry name" value="RRM_1"/>
    <property type="match status" value="1"/>
</dbReference>
<reference evidence="5" key="1">
    <citation type="submission" date="2013-01" db="EMBL/GenBank/DDBJ databases">
        <title>Draft Genome Sequence of a Mulberry Tree, Morus notabilis C.K. Schneid.</title>
        <authorList>
            <person name="He N."/>
            <person name="Zhao S."/>
        </authorList>
    </citation>
    <scope>NUCLEOTIDE SEQUENCE</scope>
</reference>
<dbReference type="SMART" id="SM00360">
    <property type="entry name" value="RRM"/>
    <property type="match status" value="1"/>
</dbReference>
<evidence type="ECO:0000313" key="4">
    <source>
        <dbReference type="EMBL" id="EXC01499.1"/>
    </source>
</evidence>